<dbReference type="EMBL" id="MCFA01000089">
    <property type="protein sequence ID" value="ORY09211.1"/>
    <property type="molecule type" value="Genomic_DNA"/>
</dbReference>
<name>A0A1Y1ZG25_9PLEO</name>
<comment type="caution">
    <text evidence="2">The sequence shown here is derived from an EMBL/GenBank/DDBJ whole genome shotgun (WGS) entry which is preliminary data.</text>
</comment>
<dbReference type="Proteomes" id="UP000193144">
    <property type="component" value="Unassembled WGS sequence"/>
</dbReference>
<evidence type="ECO:0000313" key="3">
    <source>
        <dbReference type="Proteomes" id="UP000193144"/>
    </source>
</evidence>
<gene>
    <name evidence="2" type="ORF">BCR34DRAFT_375786</name>
</gene>
<protein>
    <submittedName>
        <fullName evidence="2">Uncharacterized protein</fullName>
    </submittedName>
</protein>
<feature type="compositionally biased region" description="Basic and acidic residues" evidence="1">
    <location>
        <begin position="96"/>
        <end position="106"/>
    </location>
</feature>
<feature type="region of interest" description="Disordered" evidence="1">
    <location>
        <begin position="47"/>
        <end position="112"/>
    </location>
</feature>
<accession>A0A1Y1ZG25</accession>
<evidence type="ECO:0000313" key="2">
    <source>
        <dbReference type="EMBL" id="ORY09211.1"/>
    </source>
</evidence>
<keyword evidence="3" id="KW-1185">Reference proteome</keyword>
<dbReference type="AlphaFoldDB" id="A0A1Y1ZG25"/>
<proteinExistence type="predicted"/>
<organism evidence="2 3">
    <name type="scientific">Clohesyomyces aquaticus</name>
    <dbReference type="NCBI Taxonomy" id="1231657"/>
    <lineage>
        <taxon>Eukaryota</taxon>
        <taxon>Fungi</taxon>
        <taxon>Dikarya</taxon>
        <taxon>Ascomycota</taxon>
        <taxon>Pezizomycotina</taxon>
        <taxon>Dothideomycetes</taxon>
        <taxon>Pleosporomycetidae</taxon>
        <taxon>Pleosporales</taxon>
        <taxon>Lindgomycetaceae</taxon>
        <taxon>Clohesyomyces</taxon>
    </lineage>
</organism>
<reference evidence="2 3" key="1">
    <citation type="submission" date="2016-07" db="EMBL/GenBank/DDBJ databases">
        <title>Pervasive Adenine N6-methylation of Active Genes in Fungi.</title>
        <authorList>
            <consortium name="DOE Joint Genome Institute"/>
            <person name="Mondo S.J."/>
            <person name="Dannebaum R.O."/>
            <person name="Kuo R.C."/>
            <person name="Labutti K."/>
            <person name="Haridas S."/>
            <person name="Kuo A."/>
            <person name="Salamov A."/>
            <person name="Ahrendt S.R."/>
            <person name="Lipzen A."/>
            <person name="Sullivan W."/>
            <person name="Andreopoulos W.B."/>
            <person name="Clum A."/>
            <person name="Lindquist E."/>
            <person name="Daum C."/>
            <person name="Ramamoorthy G.K."/>
            <person name="Gryganskyi A."/>
            <person name="Culley D."/>
            <person name="Magnuson J.K."/>
            <person name="James T.Y."/>
            <person name="O'Malley M.A."/>
            <person name="Stajich J.E."/>
            <person name="Spatafora J.W."/>
            <person name="Visel A."/>
            <person name="Grigoriev I.V."/>
        </authorList>
    </citation>
    <scope>NUCLEOTIDE SEQUENCE [LARGE SCALE GENOMIC DNA]</scope>
    <source>
        <strain evidence="2 3">CBS 115471</strain>
    </source>
</reference>
<feature type="region of interest" description="Disordered" evidence="1">
    <location>
        <begin position="158"/>
        <end position="180"/>
    </location>
</feature>
<evidence type="ECO:0000256" key="1">
    <source>
        <dbReference type="SAM" id="MobiDB-lite"/>
    </source>
</evidence>
<sequence length="199" mass="21293">MIAIPCNAAGMVLLKPKSLDAVLLPESTLLSTSTKRYATPPFHQKFARPGLGSSIESPFSKDASMRPPREFSSNPLAGSDDAHHLRLGPGGPQRPAETHPHGRDGAWEPPGLQPTPLCAATCDDLPTESSQDTKRACVVMLQCLWPLLLLPYAKSSDLAPPRRTNHPDCPNTSQSRGRPPFVETPLLAIVLGGVAARVI</sequence>